<dbReference type="PANTHER" id="PTHR21818:SF0">
    <property type="entry name" value="FANCONI ANEMIA GROUP I PROTEIN"/>
    <property type="match status" value="1"/>
</dbReference>
<evidence type="ECO:0000256" key="1">
    <source>
        <dbReference type="SAM" id="MobiDB-lite"/>
    </source>
</evidence>
<dbReference type="GO" id="GO:0005829">
    <property type="term" value="C:cytosol"/>
    <property type="evidence" value="ECO:0007669"/>
    <property type="project" value="Ensembl"/>
</dbReference>
<dbReference type="GO" id="GO:1990391">
    <property type="term" value="C:DNA repair complex"/>
    <property type="evidence" value="ECO:0007669"/>
    <property type="project" value="Ensembl"/>
</dbReference>
<dbReference type="GeneTree" id="ENSGT00390000005855"/>
<evidence type="ECO:0000313" key="9">
    <source>
        <dbReference type="Ensembl" id="ENSFALP00000010953.2"/>
    </source>
</evidence>
<feature type="region of interest" description="Disordered" evidence="1">
    <location>
        <begin position="1453"/>
        <end position="1490"/>
    </location>
</feature>
<dbReference type="InterPro" id="IPR029314">
    <property type="entry name" value="FANCI_S4"/>
</dbReference>
<sequence>MASTRPLQPFVLLSFIKSFKIYRESESRLSHLVLPAVCTRLTFSVAAQRGCGVSLTGDIPAPSGCNSEPCALGPPCLSRGSRSRCRSAVRSHSVTPCPNSAAPAGLEPAAPRAARREARAGGGSCSPGDARALPGGNFGARSGGPAVPGGAMAQRILSLAAEEGPERLQEALQGLAEGELGDMVTRQALKGRETAALLRGIFKGSPCSQRSGVIRRLQVYKHCIPLVESGDLHLGKVSEIIGLLMLEARQLPGHALAELANLFVDVIKGGSLTNGKSLELFSTVLTALANSKENLAYGKGELNGEEFKKQLINTLCSSKWDPQCVIHLANMFRDIPLSGEELQFVVEKILRMFSRLDLQEIPPLVYQLLLLSAKGSKKTVLEGIISFFNQLDKRQKEEQSVPQSVDLEVATMPLDQLRHVEGTVILHIVSVINLDQDLGEELIKHLKTEQQKDPGRALCPFSVALLLSVAVKHRLQEQIFDFLKTSITRSCKDLQFLQASKFLQDLFPQQYDITAVLLEVVKNSAFGWDHVTQGLVDLGFSLMESYEPKKPFGGKAADNSYGLSKMPAQQACRLGASILLETFKVHEPIRSDILEQVLNRVLTKAASPVSLFIDLLSNIVVSAPLVLQTSSSKVTETFDNLSFLPIDTVQGLLRAVQPLLKVSMSVRDSLILVLQKAIFSRQLDARKAAVAGFLLLLRNFKVLGSLSSSQCSQAIGATQVQADVHACYNSAANEAFCLEILGSLRRCLSQQADVRLMLYEGFYDVLRRNSQLASSIMETLLSQIKQYYLPQPDLLPPLKLEGCIMAQGDQIFLQEPLAHLLCCIQHCLSWYKSTVHLCQRAEDDDEEEEGVGFEQNFEEMLESVTRRMIKSELEDFELDKSADFSLSSGVGVKNNIYAIQVMGICEVLIEYNFKIGNFSKNKFEDVLGLFTCYNKLSEILKEKAGKNKSALSNKTARSFLSMGFVSTLLTALFRDNAQSHEESLAVLRSSTEFLRYAVSVALQKVQQLEETGQTDGPDGQNPEKMFQNLCKITQVLLWRYTSIPTVVEESGKKKGKSISLLCLEGLLRIFNTVQQLYSARIPQFLQALDITDGDAEETDINVTEKAAFQIRQFQRSLVNQLSSAEDDFNAKEMQSLITVLSTLSKLLDPASQQFLQFLTWTVKVCKENALEDISCCKGLLSLLFSVHILYKSPVGLLRELAQDIHACLGDIDQDIEVEGRCHFAVVNAKTAAPTVCLLVLGQVDKVLEEVDWLIKKLTSLGSDTSEDSSQASNQTQVLEKGIILQLGTLLTVCHELVQTALPAGSCVDTLLRSLSKTYTILTSLIKHYIQACRSSSNTIPGRLEKLVKLSGSHLTPQCYSFITYVQNIHSESLSFVEEKKKKKKEGEAAAVSTVMAKVLRETKPIPNLIFAIEQYEKFLIHLSKKSKVNLMQYMKLSTSRDFRINASVLDSALQEHNSEDAENEPHNEQSSTAEQTDENQEPKKKRQRKK</sequence>
<dbReference type="InterPro" id="IPR029310">
    <property type="entry name" value="FANCI_HD1"/>
</dbReference>
<evidence type="ECO:0000259" key="2">
    <source>
        <dbReference type="Pfam" id="PF14674"/>
    </source>
</evidence>
<dbReference type="PANTHER" id="PTHR21818">
    <property type="entry name" value="BC025462 PROTEIN"/>
    <property type="match status" value="1"/>
</dbReference>
<dbReference type="InterPro" id="IPR026171">
    <property type="entry name" value="FANCI"/>
</dbReference>
<dbReference type="Proteomes" id="UP000016665">
    <property type="component" value="Chromosome 10"/>
</dbReference>
<name>U3K7E9_FICAL</name>
<feature type="domain" description="FANCI solenoid 4" evidence="6">
    <location>
        <begin position="1196"/>
        <end position="1449"/>
    </location>
</feature>
<dbReference type="InterPro" id="IPR029305">
    <property type="entry name" value="FANCI_S1-cap"/>
</dbReference>
<feature type="domain" description="FANCI solenoid 3" evidence="5">
    <location>
        <begin position="959"/>
        <end position="1183"/>
    </location>
</feature>
<feature type="compositionally biased region" description="Low complexity" evidence="1">
    <location>
        <begin position="101"/>
        <end position="112"/>
    </location>
</feature>
<dbReference type="InterPro" id="IPR029308">
    <property type="entry name" value="FANCI_S1"/>
</dbReference>
<keyword evidence="10" id="KW-1185">Reference proteome</keyword>
<evidence type="ECO:0000313" key="10">
    <source>
        <dbReference type="Proteomes" id="UP000016665"/>
    </source>
</evidence>
<dbReference type="GO" id="GO:0031398">
    <property type="term" value="P:positive regulation of protein ubiquitination"/>
    <property type="evidence" value="ECO:0007669"/>
    <property type="project" value="Ensembl"/>
</dbReference>
<proteinExistence type="predicted"/>
<feature type="domain" description="FANCI solenoid 2" evidence="4">
    <location>
        <begin position="531"/>
        <end position="694"/>
    </location>
</feature>
<dbReference type="eggNOG" id="KOG4553">
    <property type="taxonomic scope" value="Eukaryota"/>
</dbReference>
<dbReference type="GO" id="GO:0005654">
    <property type="term" value="C:nucleoplasm"/>
    <property type="evidence" value="ECO:0007669"/>
    <property type="project" value="Ensembl"/>
</dbReference>
<dbReference type="GO" id="GO:0070182">
    <property type="term" value="F:DNA polymerase binding"/>
    <property type="evidence" value="ECO:0007669"/>
    <property type="project" value="Ensembl"/>
</dbReference>
<accession>U3K7E9</accession>
<feature type="domain" description="FANCI helical" evidence="8">
    <location>
        <begin position="708"/>
        <end position="941"/>
    </location>
</feature>
<dbReference type="InterPro" id="IPR029315">
    <property type="entry name" value="FANCI_S2"/>
</dbReference>
<feature type="domain" description="FANCI solenoid 1" evidence="3">
    <location>
        <begin position="215"/>
        <end position="432"/>
    </location>
</feature>
<feature type="domain" description="FANCI helical" evidence="7">
    <location>
        <begin position="437"/>
        <end position="523"/>
    </location>
</feature>
<dbReference type="InterPro" id="IPR029312">
    <property type="entry name" value="FANCI_HD2"/>
</dbReference>
<reference evidence="9" key="3">
    <citation type="submission" date="2025-09" db="UniProtKB">
        <authorList>
            <consortium name="Ensembl"/>
        </authorList>
    </citation>
    <scope>IDENTIFICATION</scope>
</reference>
<evidence type="ECO:0000259" key="5">
    <source>
        <dbReference type="Pfam" id="PF14677"/>
    </source>
</evidence>
<feature type="region of interest" description="Disordered" evidence="1">
    <location>
        <begin position="93"/>
        <end position="143"/>
    </location>
</feature>
<dbReference type="InterPro" id="IPR029313">
    <property type="entry name" value="FANCI_S3"/>
</dbReference>
<evidence type="ECO:0000259" key="8">
    <source>
        <dbReference type="Pfam" id="PF14680"/>
    </source>
</evidence>
<feature type="domain" description="FANCI solenoid 1 cap" evidence="2">
    <location>
        <begin position="152"/>
        <end position="204"/>
    </location>
</feature>
<evidence type="ECO:0000259" key="3">
    <source>
        <dbReference type="Pfam" id="PF14675"/>
    </source>
</evidence>
<dbReference type="CDD" id="cd11720">
    <property type="entry name" value="FANCI"/>
    <property type="match status" value="1"/>
</dbReference>
<evidence type="ECO:0000259" key="6">
    <source>
        <dbReference type="Pfam" id="PF14678"/>
    </source>
</evidence>
<dbReference type="Pfam" id="PF14680">
    <property type="entry name" value="FANCI_HD2"/>
    <property type="match status" value="1"/>
</dbReference>
<evidence type="ECO:0000259" key="7">
    <source>
        <dbReference type="Pfam" id="PF14679"/>
    </source>
</evidence>
<dbReference type="STRING" id="59894.ENSFALP00000010953"/>
<dbReference type="Pfam" id="PF14675">
    <property type="entry name" value="FANCI_S1"/>
    <property type="match status" value="1"/>
</dbReference>
<protein>
    <submittedName>
        <fullName evidence="9">FA complementation group I</fullName>
    </submittedName>
</protein>
<evidence type="ECO:0000259" key="4">
    <source>
        <dbReference type="Pfam" id="PF14676"/>
    </source>
</evidence>
<dbReference type="GO" id="GO:0006281">
    <property type="term" value="P:DNA repair"/>
    <property type="evidence" value="ECO:0007669"/>
    <property type="project" value="InterPro"/>
</dbReference>
<dbReference type="Pfam" id="PF14676">
    <property type="entry name" value="FANCI_S2"/>
    <property type="match status" value="1"/>
</dbReference>
<dbReference type="Pfam" id="PF14678">
    <property type="entry name" value="FANCI_S4"/>
    <property type="match status" value="1"/>
</dbReference>
<dbReference type="Pfam" id="PF14679">
    <property type="entry name" value="FANCI_HD1"/>
    <property type="match status" value="1"/>
</dbReference>
<feature type="compositionally biased region" description="Basic and acidic residues" evidence="1">
    <location>
        <begin position="1456"/>
        <end position="1467"/>
    </location>
</feature>
<gene>
    <name evidence="9" type="primary">FANCI</name>
</gene>
<dbReference type="Pfam" id="PF14674">
    <property type="entry name" value="FANCI_S1-cap"/>
    <property type="match status" value="1"/>
</dbReference>
<reference evidence="9 10" key="1">
    <citation type="journal article" date="2012" name="Nature">
        <title>The genomic landscape of species divergence in Ficedula flycatchers.</title>
        <authorList>
            <person name="Ellegren H."/>
            <person name="Smeds L."/>
            <person name="Burri R."/>
            <person name="Olason P.I."/>
            <person name="Backstrom N."/>
            <person name="Kawakami T."/>
            <person name="Kunstner A."/>
            <person name="Makinen H."/>
            <person name="Nadachowska-Brzyska K."/>
            <person name="Qvarnstrom A."/>
            <person name="Uebbing S."/>
            <person name="Wolf J.B."/>
        </authorList>
    </citation>
    <scope>NUCLEOTIDE SEQUENCE [LARGE SCALE GENOMIC DNA]</scope>
</reference>
<organism evidence="9 10">
    <name type="scientific">Ficedula albicollis</name>
    <name type="common">Collared flycatcher</name>
    <name type="synonym">Muscicapa albicollis</name>
    <dbReference type="NCBI Taxonomy" id="59894"/>
    <lineage>
        <taxon>Eukaryota</taxon>
        <taxon>Metazoa</taxon>
        <taxon>Chordata</taxon>
        <taxon>Craniata</taxon>
        <taxon>Vertebrata</taxon>
        <taxon>Euteleostomi</taxon>
        <taxon>Archelosauria</taxon>
        <taxon>Archosauria</taxon>
        <taxon>Dinosauria</taxon>
        <taxon>Saurischia</taxon>
        <taxon>Theropoda</taxon>
        <taxon>Coelurosauria</taxon>
        <taxon>Aves</taxon>
        <taxon>Neognathae</taxon>
        <taxon>Neoaves</taxon>
        <taxon>Telluraves</taxon>
        <taxon>Australaves</taxon>
        <taxon>Passeriformes</taxon>
        <taxon>Muscicapidae</taxon>
        <taxon>Ficedula</taxon>
    </lineage>
</organism>
<dbReference type="Ensembl" id="ENSFALT00000010998.2">
    <property type="protein sequence ID" value="ENSFALP00000010953.2"/>
    <property type="gene ID" value="ENSFALG00000010491.2"/>
</dbReference>
<dbReference type="Pfam" id="PF14677">
    <property type="entry name" value="FANCI_S3"/>
    <property type="match status" value="1"/>
</dbReference>
<reference evidence="9" key="2">
    <citation type="submission" date="2025-08" db="UniProtKB">
        <authorList>
            <consortium name="Ensembl"/>
        </authorList>
    </citation>
    <scope>IDENTIFICATION</scope>
</reference>